<keyword evidence="3" id="KW-1185">Reference proteome</keyword>
<dbReference type="PANTHER" id="PTHR38693:SF1">
    <property type="entry name" value="UBIQUINONE BIOSYNTHESIS ACCESSORY FACTOR UBIJ"/>
    <property type="match status" value="1"/>
</dbReference>
<dbReference type="OrthoDB" id="8525483at2"/>
<protein>
    <recommendedName>
        <fullName evidence="4">Ubiquinone biosynthesis protein UbiJ</fullName>
    </recommendedName>
</protein>
<dbReference type="GO" id="GO:0006744">
    <property type="term" value="P:ubiquinone biosynthetic process"/>
    <property type="evidence" value="ECO:0007669"/>
    <property type="project" value="InterPro"/>
</dbReference>
<organism evidence="2 3">
    <name type="scientific">Corticibacter populi</name>
    <dbReference type="NCBI Taxonomy" id="1550736"/>
    <lineage>
        <taxon>Bacteria</taxon>
        <taxon>Pseudomonadati</taxon>
        <taxon>Pseudomonadota</taxon>
        <taxon>Betaproteobacteria</taxon>
        <taxon>Burkholderiales</taxon>
        <taxon>Comamonadaceae</taxon>
        <taxon>Corticibacter</taxon>
    </lineage>
</organism>
<evidence type="ECO:0000313" key="3">
    <source>
        <dbReference type="Proteomes" id="UP000278006"/>
    </source>
</evidence>
<evidence type="ECO:0008006" key="4">
    <source>
        <dbReference type="Google" id="ProtNLM"/>
    </source>
</evidence>
<dbReference type="RefSeq" id="WP_122229413.1">
    <property type="nucleotide sequence ID" value="NZ_RDQO01000003.1"/>
</dbReference>
<comment type="caution">
    <text evidence="2">The sequence shown here is derived from an EMBL/GenBank/DDBJ whole genome shotgun (WGS) entry which is preliminary data.</text>
</comment>
<dbReference type="AlphaFoldDB" id="A0A3M6QRY6"/>
<evidence type="ECO:0000256" key="1">
    <source>
        <dbReference type="SAM" id="MobiDB-lite"/>
    </source>
</evidence>
<dbReference type="InterPro" id="IPR038989">
    <property type="entry name" value="UbiJ"/>
</dbReference>
<reference evidence="2 3" key="1">
    <citation type="submission" date="2018-10" db="EMBL/GenBank/DDBJ databases">
        <title>Draft genome of Cortibacter populi DSM10536.</title>
        <authorList>
            <person name="Bernier A.-M."/>
            <person name="Bernard K."/>
        </authorList>
    </citation>
    <scope>NUCLEOTIDE SEQUENCE [LARGE SCALE GENOMIC DNA]</scope>
    <source>
        <strain evidence="2 3">DSM 105136</strain>
    </source>
</reference>
<gene>
    <name evidence="2" type="ORF">D8I35_11595</name>
</gene>
<name>A0A3M6QRY6_9BURK</name>
<dbReference type="EMBL" id="RDQO01000003">
    <property type="protein sequence ID" value="RMX05798.1"/>
    <property type="molecule type" value="Genomic_DNA"/>
</dbReference>
<sequence length="215" mass="23527">MATQSPFSFLRNALAELGKTLSPPQWLVHEVQHRMVLLVNHVLQQEPEAMRRLATQQGKSVYVSWRQFHLQVRLTPAGLLDLDENHGANDLLLEIAEKSVTQLAKTAMQGEKPPIRIAGDVHLASELNWVIDNVRWDLEEDLARLIGDVPAHKVAQVARKVANELRRFVQSATSAASGLARKPDQPGSDSQGGGPAAAPAASSEPPRPNHPHDAP</sequence>
<feature type="region of interest" description="Disordered" evidence="1">
    <location>
        <begin position="172"/>
        <end position="215"/>
    </location>
</feature>
<dbReference type="Proteomes" id="UP000278006">
    <property type="component" value="Unassembled WGS sequence"/>
</dbReference>
<evidence type="ECO:0000313" key="2">
    <source>
        <dbReference type="EMBL" id="RMX05798.1"/>
    </source>
</evidence>
<accession>A0A3M6QRY6</accession>
<proteinExistence type="predicted"/>
<dbReference type="PANTHER" id="PTHR38693">
    <property type="entry name" value="UBIQUINONE BIOSYNTHESIS PROTEIN UBIJ"/>
    <property type="match status" value="1"/>
</dbReference>